<feature type="region of interest" description="Disordered" evidence="1">
    <location>
        <begin position="1"/>
        <end position="44"/>
    </location>
</feature>
<accession>A0AAD5GGC6</accession>
<feature type="compositionally biased region" description="Basic and acidic residues" evidence="1">
    <location>
        <begin position="1"/>
        <end position="13"/>
    </location>
</feature>
<reference evidence="2" key="1">
    <citation type="submission" date="2022-06" db="EMBL/GenBank/DDBJ databases">
        <title>Uncovering the hologenomic basis of an extraordinary plant invasion.</title>
        <authorList>
            <person name="Bieker V.C."/>
            <person name="Martin M.D."/>
            <person name="Gilbert T."/>
            <person name="Hodgins K."/>
            <person name="Battlay P."/>
            <person name="Petersen B."/>
            <person name="Wilson J."/>
        </authorList>
    </citation>
    <scope>NUCLEOTIDE SEQUENCE</scope>
    <source>
        <strain evidence="2">AA19_3_7</strain>
        <tissue evidence="2">Leaf</tissue>
    </source>
</reference>
<evidence type="ECO:0000313" key="3">
    <source>
        <dbReference type="Proteomes" id="UP001206925"/>
    </source>
</evidence>
<evidence type="ECO:0000256" key="1">
    <source>
        <dbReference type="SAM" id="MobiDB-lite"/>
    </source>
</evidence>
<gene>
    <name evidence="2" type="ORF">M8C21_030536</name>
</gene>
<name>A0AAD5GGC6_AMBAR</name>
<proteinExistence type="predicted"/>
<protein>
    <submittedName>
        <fullName evidence="2">Uncharacterized protein</fullName>
    </submittedName>
</protein>
<evidence type="ECO:0000313" key="2">
    <source>
        <dbReference type="EMBL" id="KAI7739003.1"/>
    </source>
</evidence>
<dbReference type="Proteomes" id="UP001206925">
    <property type="component" value="Unassembled WGS sequence"/>
</dbReference>
<comment type="caution">
    <text evidence="2">The sequence shown here is derived from an EMBL/GenBank/DDBJ whole genome shotgun (WGS) entry which is preliminary data.</text>
</comment>
<dbReference type="AlphaFoldDB" id="A0AAD5GGC6"/>
<sequence>MKDVDSVMEDTPKDQIGVSTKGGILSDRVETKSDKLPASPSVASPNFAPPDDALICRPYMKMGNITKIDKATTITTLLQSQSLSLVAYLVTHLRSNLVLFKAFGQRKAAMGTRPKIIPSVEDLELKAMNPCVEEPKIIPCVDVQGCGVKSFRSNEGSHCGEEISSLKEVISNIKRSLVRNLYFWTRYPAHARPPQSQHVLKYEYAVCGQVVSLAHSGKLKINQHCCYCSSTQTKASKGHSFHVL</sequence>
<keyword evidence="3" id="KW-1185">Reference proteome</keyword>
<dbReference type="EMBL" id="JAMZMK010008687">
    <property type="protein sequence ID" value="KAI7739003.1"/>
    <property type="molecule type" value="Genomic_DNA"/>
</dbReference>
<organism evidence="2 3">
    <name type="scientific">Ambrosia artemisiifolia</name>
    <name type="common">Common ragweed</name>
    <dbReference type="NCBI Taxonomy" id="4212"/>
    <lineage>
        <taxon>Eukaryota</taxon>
        <taxon>Viridiplantae</taxon>
        <taxon>Streptophyta</taxon>
        <taxon>Embryophyta</taxon>
        <taxon>Tracheophyta</taxon>
        <taxon>Spermatophyta</taxon>
        <taxon>Magnoliopsida</taxon>
        <taxon>eudicotyledons</taxon>
        <taxon>Gunneridae</taxon>
        <taxon>Pentapetalae</taxon>
        <taxon>asterids</taxon>
        <taxon>campanulids</taxon>
        <taxon>Asterales</taxon>
        <taxon>Asteraceae</taxon>
        <taxon>Asteroideae</taxon>
        <taxon>Heliantheae alliance</taxon>
        <taxon>Heliantheae</taxon>
        <taxon>Ambrosia</taxon>
    </lineage>
</organism>